<dbReference type="RefSeq" id="XP_053021637.1">
    <property type="nucleotide sequence ID" value="XM_053170447.1"/>
</dbReference>
<organism evidence="1 2">
    <name type="scientific">Puccinia triticina</name>
    <dbReference type="NCBI Taxonomy" id="208348"/>
    <lineage>
        <taxon>Eukaryota</taxon>
        <taxon>Fungi</taxon>
        <taxon>Dikarya</taxon>
        <taxon>Basidiomycota</taxon>
        <taxon>Pucciniomycotina</taxon>
        <taxon>Pucciniomycetes</taxon>
        <taxon>Pucciniales</taxon>
        <taxon>Pucciniaceae</taxon>
        <taxon>Puccinia</taxon>
    </lineage>
</organism>
<reference evidence="1" key="1">
    <citation type="submission" date="2022-10" db="EMBL/GenBank/DDBJ databases">
        <title>Puccinia triticina Genome sequencing and assembly.</title>
        <authorList>
            <person name="Li C."/>
        </authorList>
    </citation>
    <scope>NUCLEOTIDE SEQUENCE</scope>
    <source>
        <strain evidence="1">Pt15</strain>
    </source>
</reference>
<protein>
    <submittedName>
        <fullName evidence="1">Uncharacterized protein</fullName>
    </submittedName>
</protein>
<keyword evidence="2" id="KW-1185">Reference proteome</keyword>
<name>A0ABY7CTP1_9BASI</name>
<sequence>MCRPTSSSSQKHQLLALGKWSRLLAEALRPVNGLESRHLRIAEIGRRFEEELLFVGPRFVLVIVTSAPKPISKKYTANTNPNKAPEPLIIKFQI</sequence>
<proteinExistence type="predicted"/>
<accession>A0ABY7CTP1</accession>
<dbReference type="EMBL" id="CP110426">
    <property type="protein sequence ID" value="WAQ86082.1"/>
    <property type="molecule type" value="Genomic_DNA"/>
</dbReference>
<dbReference type="GeneID" id="77811342"/>
<evidence type="ECO:0000313" key="2">
    <source>
        <dbReference type="Proteomes" id="UP001164743"/>
    </source>
</evidence>
<evidence type="ECO:0000313" key="1">
    <source>
        <dbReference type="EMBL" id="WAQ86082.1"/>
    </source>
</evidence>
<gene>
    <name evidence="1" type="ORF">PtA15_6A712</name>
</gene>
<dbReference type="Proteomes" id="UP001164743">
    <property type="component" value="Chromosome 6A"/>
</dbReference>